<feature type="active site" description="Nucleophile" evidence="2">
    <location>
        <position position="153"/>
    </location>
</feature>
<evidence type="ECO:0000256" key="2">
    <source>
        <dbReference type="PIRSR" id="PIRSR000862-1"/>
    </source>
</evidence>
<dbReference type="Proteomes" id="UP000519239">
    <property type="component" value="Unassembled WGS sequence"/>
</dbReference>
<dbReference type="FunFam" id="3.40.50.1820:FF:000012">
    <property type="entry name" value="Lipase"/>
    <property type="match status" value="1"/>
</dbReference>
<dbReference type="OrthoDB" id="9974421at2759"/>
<comment type="similarity">
    <text evidence="1">Belongs to the AB hydrolase superfamily. Lipase family.</text>
</comment>
<feature type="non-terminal residue" evidence="4">
    <location>
        <position position="375"/>
    </location>
</feature>
<feature type="domain" description="Partial AB-hydrolase lipase" evidence="3">
    <location>
        <begin position="2"/>
        <end position="78"/>
    </location>
</feature>
<dbReference type="Gene3D" id="3.40.50.1820">
    <property type="entry name" value="alpha/beta hydrolase"/>
    <property type="match status" value="1"/>
</dbReference>
<proteinExistence type="inferred from homology"/>
<feature type="non-terminal residue" evidence="4">
    <location>
        <position position="1"/>
    </location>
</feature>
<evidence type="ECO:0000259" key="3">
    <source>
        <dbReference type="Pfam" id="PF04083"/>
    </source>
</evidence>
<feature type="active site" description="Charge relay system" evidence="2">
    <location>
        <position position="350"/>
    </location>
</feature>
<dbReference type="GO" id="GO:0016788">
    <property type="term" value="F:hydrolase activity, acting on ester bonds"/>
    <property type="evidence" value="ECO:0007669"/>
    <property type="project" value="InterPro"/>
</dbReference>
<sequence>GEIVRYHGYPYEEHEVLTEDGYYLTVQRIPHGRDNTGSVRTSHKAEAQESSMFCPPPKPAVLLQHGLVLEGSSWLTNLPNNSLGFILADANYDVWIGNSRGNSWSRKHKEFEFHHQEYSAYSFHEMAMYDLPATINYILRETGQEQLYYVAHSQGTTTGFIAFSSIPELDHKIKMFFAFAPVATVQNVKSPLIRLLHLPEGLIKLILGRTIVFDKGEVLQQVASRLCSYSIFKSLCSLLLSLPGGFSDSLNVSRIDAYLSRYPDSTSLKNILHWRQIYRTGEFKCYDYGSDNMLHYNQTTPPVYKLENMKAPFAVWYSGRDWLSSVEDVNYMLLRITNTVYKKYIPEFTHFDYIWSSQAYEQVYKEILELMEKST</sequence>
<dbReference type="InterPro" id="IPR025483">
    <property type="entry name" value="Lipase_euk"/>
</dbReference>
<accession>A0A7L4KAQ9</accession>
<name>A0A7L4KAQ9_9AVES</name>
<organism evidence="4 5">
    <name type="scientific">Ceuthmochares aereus</name>
    <dbReference type="NCBI Taxonomy" id="1961834"/>
    <lineage>
        <taxon>Eukaryota</taxon>
        <taxon>Metazoa</taxon>
        <taxon>Chordata</taxon>
        <taxon>Craniata</taxon>
        <taxon>Vertebrata</taxon>
        <taxon>Euteleostomi</taxon>
        <taxon>Archelosauria</taxon>
        <taxon>Archosauria</taxon>
        <taxon>Dinosauria</taxon>
        <taxon>Saurischia</taxon>
        <taxon>Theropoda</taxon>
        <taxon>Coelurosauria</taxon>
        <taxon>Aves</taxon>
        <taxon>Neognathae</taxon>
        <taxon>Neoaves</taxon>
        <taxon>Otidimorphae</taxon>
        <taxon>Cuculiformes</taxon>
        <taxon>Cuculidae</taxon>
        <taxon>Ceuthmochares</taxon>
    </lineage>
</organism>
<dbReference type="PANTHER" id="PTHR11005">
    <property type="entry name" value="LYSOSOMAL ACID LIPASE-RELATED"/>
    <property type="match status" value="1"/>
</dbReference>
<dbReference type="Pfam" id="PF04083">
    <property type="entry name" value="Abhydro_lipase"/>
    <property type="match status" value="1"/>
</dbReference>
<keyword evidence="5" id="KW-1185">Reference proteome</keyword>
<evidence type="ECO:0000313" key="4">
    <source>
        <dbReference type="EMBL" id="NXY50023.1"/>
    </source>
</evidence>
<dbReference type="InterPro" id="IPR029058">
    <property type="entry name" value="AB_hydrolase_fold"/>
</dbReference>
<dbReference type="SUPFAM" id="SSF53474">
    <property type="entry name" value="alpha/beta-Hydrolases"/>
    <property type="match status" value="1"/>
</dbReference>
<reference evidence="4 5" key="1">
    <citation type="submission" date="2019-09" db="EMBL/GenBank/DDBJ databases">
        <title>Bird 10,000 Genomes (B10K) Project - Family phase.</title>
        <authorList>
            <person name="Zhang G."/>
        </authorList>
    </citation>
    <scope>NUCLEOTIDE SEQUENCE [LARGE SCALE GENOMIC DNA]</scope>
    <source>
        <strain evidence="4">B10K-CU-031-02</strain>
        <tissue evidence="4">Muscle</tissue>
    </source>
</reference>
<evidence type="ECO:0000256" key="1">
    <source>
        <dbReference type="ARBA" id="ARBA00010701"/>
    </source>
</evidence>
<gene>
    <name evidence="4" type="primary">Lipm</name>
    <name evidence="4" type="ORF">CEUAER_R06459</name>
</gene>
<dbReference type="PIRSF" id="PIRSF000862">
    <property type="entry name" value="Steryl_ester_lip"/>
    <property type="match status" value="1"/>
</dbReference>
<protein>
    <submittedName>
        <fullName evidence="4">LIPM Lipase</fullName>
    </submittedName>
</protein>
<dbReference type="GO" id="GO:0006629">
    <property type="term" value="P:lipid metabolic process"/>
    <property type="evidence" value="ECO:0007669"/>
    <property type="project" value="InterPro"/>
</dbReference>
<dbReference type="InterPro" id="IPR006693">
    <property type="entry name" value="AB_hydrolase_lipase"/>
</dbReference>
<dbReference type="EMBL" id="VWPQ01010277">
    <property type="protein sequence ID" value="NXY50023.1"/>
    <property type="molecule type" value="Genomic_DNA"/>
</dbReference>
<dbReference type="AlphaFoldDB" id="A0A7L4KAQ9"/>
<evidence type="ECO:0000313" key="5">
    <source>
        <dbReference type="Proteomes" id="UP000519239"/>
    </source>
</evidence>
<feature type="active site" description="Charge relay system" evidence="2">
    <location>
        <position position="321"/>
    </location>
</feature>
<comment type="caution">
    <text evidence="4">The sequence shown here is derived from an EMBL/GenBank/DDBJ whole genome shotgun (WGS) entry which is preliminary data.</text>
</comment>